<accession>A0A140XG97</accession>
<dbReference type="KEGG" id="vg:29124444"/>
<keyword evidence="2" id="KW-1185">Reference proteome</keyword>
<gene>
    <name evidence="1" type="ORF">BP63_66</name>
</gene>
<sequence length="76" mass="9148">MSINTLAQFRSTRKLVVKDDCDLWTYGIHHDWHIVESFDEPTKYSVCGEEFDTLEEAEEALYRMYCDEESLYEDYH</sequence>
<name>A0A140XG97_9CAUD</name>
<protein>
    <submittedName>
        <fullName evidence="1">Uncharacterized protein</fullName>
    </submittedName>
</protein>
<dbReference type="GeneID" id="29124444"/>
<evidence type="ECO:0000313" key="1">
    <source>
        <dbReference type="EMBL" id="AIT13887.1"/>
    </source>
</evidence>
<dbReference type="RefSeq" id="YP_009302985.1">
    <property type="nucleotide sequence ID" value="NC_031250.1"/>
</dbReference>
<evidence type="ECO:0000313" key="2">
    <source>
        <dbReference type="Proteomes" id="UP000203504"/>
    </source>
</evidence>
<dbReference type="EMBL" id="KM366099">
    <property type="protein sequence ID" value="AIT13887.1"/>
    <property type="molecule type" value="Genomic_DNA"/>
</dbReference>
<organism evidence="1 2">
    <name type="scientific">Salmonella phage BP63</name>
    <dbReference type="NCBI Taxonomy" id="1543205"/>
    <lineage>
        <taxon>Viruses</taxon>
        <taxon>Duplodnaviria</taxon>
        <taxon>Heunggongvirae</taxon>
        <taxon>Uroviricota</taxon>
        <taxon>Caudoviricetes</taxon>
        <taxon>Rosemountvirus</taxon>
        <taxon>Rosemountvirus BP63</taxon>
    </lineage>
</organism>
<proteinExistence type="predicted"/>
<reference evidence="2" key="1">
    <citation type="submission" date="2014-08" db="EMBL/GenBank/DDBJ databases">
        <authorList>
            <person name="Mandeville R."/>
        </authorList>
    </citation>
    <scope>NUCLEOTIDE SEQUENCE [LARGE SCALE GENOMIC DNA]</scope>
</reference>
<dbReference type="Proteomes" id="UP000203504">
    <property type="component" value="Segment"/>
</dbReference>